<name>A0ABW5JKJ7_9BACT</name>
<organism evidence="1 2">
    <name type="scientific">Gracilimonas halophila</name>
    <dbReference type="NCBI Taxonomy" id="1834464"/>
    <lineage>
        <taxon>Bacteria</taxon>
        <taxon>Pseudomonadati</taxon>
        <taxon>Balneolota</taxon>
        <taxon>Balneolia</taxon>
        <taxon>Balneolales</taxon>
        <taxon>Balneolaceae</taxon>
        <taxon>Gracilimonas</taxon>
    </lineage>
</organism>
<accession>A0ABW5JKJ7</accession>
<proteinExistence type="predicted"/>
<evidence type="ECO:0008006" key="3">
    <source>
        <dbReference type="Google" id="ProtNLM"/>
    </source>
</evidence>
<sequence>MGQQQLLLVILVVVLVGIATVIAITVFGDASSSLNNDAVRQDLITISASVQSYLQKPPMMGGGGGSFEGFDFTKIAFPAEEISDDGMHARNANGVYHIFSVSSTEVGLWGEPMMEVGGPVDISSLVSDSDYYELIVTKNDISWSNTPN</sequence>
<evidence type="ECO:0000313" key="2">
    <source>
        <dbReference type="Proteomes" id="UP001597460"/>
    </source>
</evidence>
<dbReference type="EMBL" id="JBHULI010000025">
    <property type="protein sequence ID" value="MFD2533286.1"/>
    <property type="molecule type" value="Genomic_DNA"/>
</dbReference>
<protein>
    <recommendedName>
        <fullName evidence="3">Type II secretory pathway, pseudopilin PulG</fullName>
    </recommendedName>
</protein>
<evidence type="ECO:0000313" key="1">
    <source>
        <dbReference type="EMBL" id="MFD2533286.1"/>
    </source>
</evidence>
<dbReference type="RefSeq" id="WP_390303304.1">
    <property type="nucleotide sequence ID" value="NZ_JBHULI010000025.1"/>
</dbReference>
<reference evidence="2" key="1">
    <citation type="journal article" date="2019" name="Int. J. Syst. Evol. Microbiol.">
        <title>The Global Catalogue of Microorganisms (GCM) 10K type strain sequencing project: providing services to taxonomists for standard genome sequencing and annotation.</title>
        <authorList>
            <consortium name="The Broad Institute Genomics Platform"/>
            <consortium name="The Broad Institute Genome Sequencing Center for Infectious Disease"/>
            <person name="Wu L."/>
            <person name="Ma J."/>
        </authorList>
    </citation>
    <scope>NUCLEOTIDE SEQUENCE [LARGE SCALE GENOMIC DNA]</scope>
    <source>
        <strain evidence="2">KCTC 52042</strain>
    </source>
</reference>
<comment type="caution">
    <text evidence="1">The sequence shown here is derived from an EMBL/GenBank/DDBJ whole genome shotgun (WGS) entry which is preliminary data.</text>
</comment>
<keyword evidence="2" id="KW-1185">Reference proteome</keyword>
<dbReference type="Proteomes" id="UP001597460">
    <property type="component" value="Unassembled WGS sequence"/>
</dbReference>
<gene>
    <name evidence="1" type="ORF">ACFSVN_12600</name>
</gene>